<comment type="caution">
    <text evidence="2">The sequence shown here is derived from an EMBL/GenBank/DDBJ whole genome shotgun (WGS) entry which is preliminary data.</text>
</comment>
<dbReference type="InterPro" id="IPR011250">
    <property type="entry name" value="OMP/PagP_B-barrel"/>
</dbReference>
<dbReference type="Proteomes" id="UP000037393">
    <property type="component" value="Unassembled WGS sequence"/>
</dbReference>
<organism evidence="2 3">
    <name type="scientific">Trabulsiella odontotermitis</name>
    <dbReference type="NCBI Taxonomy" id="379893"/>
    <lineage>
        <taxon>Bacteria</taxon>
        <taxon>Pseudomonadati</taxon>
        <taxon>Pseudomonadota</taxon>
        <taxon>Gammaproteobacteria</taxon>
        <taxon>Enterobacterales</taxon>
        <taxon>Enterobacteriaceae</taxon>
        <taxon>Trabulsiella</taxon>
    </lineage>
</organism>
<dbReference type="EMBL" id="JNGI01000052">
    <property type="protein sequence ID" value="KNC93365.1"/>
    <property type="molecule type" value="Genomic_DNA"/>
</dbReference>
<sequence length="180" mass="18942">MKKRWLAWAAGLFFVTNAANAISMSGEGGQHYTSLGIGVGASTSGVGLNGGWTRSDHDGNVGYLGLGFNLPVGPMMVTVGGKALYLAPRNGKSGSALALGGGMEWPINHELSLHGEEYFSPDSLTSGVKAYNEVGGGLRWNIFRPLSVDVGYRYMQLKGKDGHRNSTLADGPYVGCLLGF</sequence>
<dbReference type="SUPFAM" id="SSF56925">
    <property type="entry name" value="OMPA-like"/>
    <property type="match status" value="1"/>
</dbReference>
<evidence type="ECO:0000256" key="1">
    <source>
        <dbReference type="SAM" id="SignalP"/>
    </source>
</evidence>
<dbReference type="Pfam" id="PF07437">
    <property type="entry name" value="YfaZ"/>
    <property type="match status" value="1"/>
</dbReference>
<reference evidence="2 3" key="1">
    <citation type="journal article" date="2015" name="Appl. Environ. Microbiol.">
        <title>The Enterobacterium Trabulsiella odontotermitis Presents Novel Adaptations Related to Its Association with Fungus-Growing Termites.</title>
        <authorList>
            <person name="Sapountzis P."/>
            <person name="Gruntjes T."/>
            <person name="Otani S."/>
            <person name="Estevez J."/>
            <person name="da Costa R.R."/>
            <person name="Plunkett G.3rd."/>
            <person name="Perna N.T."/>
            <person name="Poulsen M."/>
        </authorList>
    </citation>
    <scope>NUCLEOTIDE SEQUENCE [LARGE SCALE GENOMIC DNA]</scope>
    <source>
        <strain evidence="2 3">12</strain>
    </source>
</reference>
<evidence type="ECO:0000313" key="2">
    <source>
        <dbReference type="EMBL" id="KNC93365.1"/>
    </source>
</evidence>
<evidence type="ECO:0000313" key="3">
    <source>
        <dbReference type="Proteomes" id="UP000037393"/>
    </source>
</evidence>
<dbReference type="InterPro" id="IPR009998">
    <property type="entry name" value="YfaZ"/>
</dbReference>
<keyword evidence="3" id="KW-1185">Reference proteome</keyword>
<proteinExistence type="predicted"/>
<protein>
    <submittedName>
        <fullName evidence="2">Porin</fullName>
    </submittedName>
</protein>
<dbReference type="OrthoDB" id="6506259at2"/>
<accession>A0A0L0GW41</accession>
<keyword evidence="1" id="KW-0732">Signal</keyword>
<dbReference type="RefSeq" id="WP_049857075.1">
    <property type="nucleotide sequence ID" value="NZ_JNGI01000052.1"/>
</dbReference>
<dbReference type="PATRIC" id="fig|379893.4.peg.4007"/>
<dbReference type="AlphaFoldDB" id="A0A0L0GW41"/>
<name>A0A0L0GW41_9ENTR</name>
<feature type="signal peptide" evidence="1">
    <location>
        <begin position="1"/>
        <end position="21"/>
    </location>
</feature>
<feature type="chain" id="PRO_5005539446" evidence="1">
    <location>
        <begin position="22"/>
        <end position="180"/>
    </location>
</feature>
<gene>
    <name evidence="2" type="ORF">GM31_19755</name>
</gene>